<dbReference type="InterPro" id="IPR009057">
    <property type="entry name" value="Homeodomain-like_sf"/>
</dbReference>
<dbReference type="SMR" id="A0A384L316"/>
<evidence type="ECO:0000256" key="1">
    <source>
        <dbReference type="ARBA" id="ARBA00004123"/>
    </source>
</evidence>
<reference evidence="6" key="2">
    <citation type="submission" date="2016-03" db="EMBL/GenBank/DDBJ databases">
        <title>Full-length assembly of Arabidopsis thaliana Ler reveals the complement of translocations and inversions.</title>
        <authorList>
            <person name="Zapata L."/>
            <person name="Schneeberger K."/>
            <person name="Ossowski S."/>
        </authorList>
    </citation>
    <scope>NUCLEOTIDE SEQUENCE [LARGE SCALE GENOMIC DNA]</scope>
    <source>
        <tissue evidence="6">Leaf</tissue>
    </source>
</reference>
<dbReference type="Proteomes" id="UP000516314">
    <property type="component" value="Chromosome 3"/>
</dbReference>
<dbReference type="Proteomes" id="UP000426265">
    <property type="component" value="Unassembled WGS sequence"/>
</dbReference>
<dbReference type="EMBL" id="LR881468">
    <property type="protein sequence ID" value="CAD5322639.1"/>
    <property type="molecule type" value="Genomic_DNA"/>
</dbReference>
<evidence type="ECO:0000313" key="10">
    <source>
        <dbReference type="Proteomes" id="UP000516314"/>
    </source>
</evidence>
<dbReference type="Proteomes" id="UP000078284">
    <property type="component" value="Chromosome 3"/>
</dbReference>
<dbReference type="Gene3D" id="1.10.10.60">
    <property type="entry name" value="Homeodomain-like"/>
    <property type="match status" value="2"/>
</dbReference>
<dbReference type="InterPro" id="IPR001005">
    <property type="entry name" value="SANT/Myb"/>
</dbReference>
<dbReference type="PANTHER" id="PTHR44042:SF67">
    <property type="entry name" value="MYB-LIKE PROTEIN I"/>
    <property type="match status" value="1"/>
</dbReference>
<dbReference type="RefSeq" id="NP_683547.2">
    <property type="nucleotide sequence ID" value="NM_148705.3"/>
</dbReference>
<dbReference type="OMA" id="KETHEWF"/>
<dbReference type="EMBL" id="CACRSJ010000106">
    <property type="protein sequence ID" value="VYS56923.1"/>
    <property type="molecule type" value="Genomic_DNA"/>
</dbReference>
<dbReference type="AlphaFoldDB" id="A0A384L316"/>
<evidence type="ECO:0000313" key="4">
    <source>
        <dbReference type="Araport" id="AT3G10595"/>
    </source>
</evidence>
<dbReference type="PANTHER" id="PTHR44042">
    <property type="entry name" value="DUPLICATED HOMEODOMAIN-LIKE SUPERFAMILY PROTEIN-RELATED"/>
    <property type="match status" value="1"/>
</dbReference>
<dbReference type="SUPFAM" id="SSF46689">
    <property type="entry name" value="Homeodomain-like"/>
    <property type="match status" value="2"/>
</dbReference>
<reference evidence="8" key="1">
    <citation type="journal article" date="2016" name="Proc. Natl. Acad. Sci. U.S.A.">
        <title>Chromosome-level assembly of Arabidopsis thaliana Ler reveals the extent of translocation and inversion polymorphisms.</title>
        <authorList>
            <person name="Zapata L."/>
            <person name="Ding J."/>
            <person name="Willing E.M."/>
            <person name="Hartwig B."/>
            <person name="Bezdan D."/>
            <person name="Jiao W.B."/>
            <person name="Patel V."/>
            <person name="Velikkakam James G."/>
            <person name="Koornneef M."/>
            <person name="Ossowski S."/>
            <person name="Schneeberger K."/>
        </authorList>
    </citation>
    <scope>NUCLEOTIDE SEQUENCE [LARGE SCALE GENOMIC DNA]</scope>
    <source>
        <strain evidence="8">cv. Landsberg erecta</strain>
    </source>
</reference>
<keyword evidence="2" id="KW-0539">Nucleus</keyword>
<protein>
    <submittedName>
        <fullName evidence="5">(thale cress) hypothetical protein</fullName>
    </submittedName>
</protein>
<name>A0A384L316_ARATH</name>
<reference evidence="7 9" key="3">
    <citation type="submission" date="2019-11" db="EMBL/GenBank/DDBJ databases">
        <authorList>
            <person name="Jiao W.-B."/>
            <person name="Schneeberger K."/>
        </authorList>
    </citation>
    <scope>NUCLEOTIDE SEQUENCE [LARGE SCALE GENOMIC DNA]</scope>
    <source>
        <strain evidence="9">cv. An-1</strain>
    </source>
</reference>
<comment type="subcellular location">
    <subcellularLocation>
        <location evidence="1">Nucleus</location>
    </subcellularLocation>
</comment>
<accession>A0A384L316</accession>
<proteinExistence type="predicted"/>
<feature type="domain" description="HTH myb-type" evidence="3">
    <location>
        <begin position="84"/>
        <end position="130"/>
    </location>
</feature>
<dbReference type="GO" id="GO:0005634">
    <property type="term" value="C:nucleus"/>
    <property type="evidence" value="ECO:0007669"/>
    <property type="project" value="UniProtKB-SubCell"/>
</dbReference>
<dbReference type="SMART" id="SM00717">
    <property type="entry name" value="SANT"/>
    <property type="match status" value="2"/>
</dbReference>
<dbReference type="ExpressionAtlas" id="A0A384L316">
    <property type="expression patterns" value="baseline and differential"/>
</dbReference>
<dbReference type="EMBL" id="LUHQ01000003">
    <property type="protein sequence ID" value="OAP03584.1"/>
    <property type="molecule type" value="Genomic_DNA"/>
</dbReference>
<dbReference type="CDD" id="cd00167">
    <property type="entry name" value="SANT"/>
    <property type="match status" value="1"/>
</dbReference>
<dbReference type="Araport" id="AT3G10595"/>
<evidence type="ECO:0000256" key="2">
    <source>
        <dbReference type="ARBA" id="ARBA00023242"/>
    </source>
</evidence>
<dbReference type="KEGG" id="ath:AT3G10595"/>
<evidence type="ECO:0000313" key="8">
    <source>
        <dbReference type="Proteomes" id="UP000078284"/>
    </source>
</evidence>
<evidence type="ECO:0000313" key="7">
    <source>
        <dbReference type="EMBL" id="VYS56923.1"/>
    </source>
</evidence>
<dbReference type="GeneID" id="820228"/>
<reference evidence="5 10" key="4">
    <citation type="submission" date="2020-09" db="EMBL/GenBank/DDBJ databases">
        <authorList>
            <person name="Ashkenazy H."/>
        </authorList>
    </citation>
    <scope>NUCLEOTIDE SEQUENCE [LARGE SCALE GENOMIC DNA]</scope>
    <source>
        <strain evidence="10">cv. Cdm-0</strain>
    </source>
</reference>
<dbReference type="InterPro" id="IPR017930">
    <property type="entry name" value="Myb_dom"/>
</dbReference>
<evidence type="ECO:0000313" key="9">
    <source>
        <dbReference type="Proteomes" id="UP000426265"/>
    </source>
</evidence>
<evidence type="ECO:0000313" key="5">
    <source>
        <dbReference type="EMBL" id="CAD5322639.1"/>
    </source>
</evidence>
<evidence type="ECO:0000313" key="6">
    <source>
        <dbReference type="EMBL" id="OAP03584.1"/>
    </source>
</evidence>
<organism evidence="6 8">
    <name type="scientific">Arabidopsis thaliana</name>
    <name type="common">Mouse-ear cress</name>
    <dbReference type="NCBI Taxonomy" id="3702"/>
    <lineage>
        <taxon>Eukaryota</taxon>
        <taxon>Viridiplantae</taxon>
        <taxon>Streptophyta</taxon>
        <taxon>Embryophyta</taxon>
        <taxon>Tracheophyta</taxon>
        <taxon>Spermatophyta</taxon>
        <taxon>Magnoliopsida</taxon>
        <taxon>eudicotyledons</taxon>
        <taxon>Gunneridae</taxon>
        <taxon>Pentapetalae</taxon>
        <taxon>rosids</taxon>
        <taxon>malvids</taxon>
        <taxon>Brassicales</taxon>
        <taxon>Brassicaceae</taxon>
        <taxon>Camelineae</taxon>
        <taxon>Arabidopsis</taxon>
    </lineage>
</organism>
<gene>
    <name evidence="4" type="ordered locus">At3g10595</name>
    <name evidence="6" type="ordered locus">AXX17_At3g10440</name>
    <name evidence="7" type="ORF">AN1_LOCUS12374</name>
    <name evidence="5" type="ORF">AT9943_LOCUS10639</name>
</gene>
<dbReference type="PROSITE" id="PS51294">
    <property type="entry name" value="HTH_MYB"/>
    <property type="match status" value="1"/>
</dbReference>
<evidence type="ECO:0000259" key="3">
    <source>
        <dbReference type="PROSITE" id="PS51294"/>
    </source>
</evidence>
<sequence>MAENSWTTEENEMFKDALVMFTAFLLTRFESVAEYVDRSVDDVKEHYKELVNDLLEMGSSRVAFPNELTKDMAQSSYQAERTIWTKETHEWFLIGLDRFGKDWRKIAVLLDCKSPIQVEIYAENFYQWQSSKKNVINDLNVASTDVNVMKRQGANNTNVDSTGQQESLVALEIGHHAKAPNSK</sequence>